<gene>
    <name evidence="7" type="ORF">GCM10025760_07220</name>
</gene>
<feature type="region of interest" description="Disordered" evidence="5">
    <location>
        <begin position="482"/>
        <end position="676"/>
    </location>
</feature>
<keyword evidence="4" id="KW-0067">ATP-binding</keyword>
<evidence type="ECO:0000259" key="6">
    <source>
        <dbReference type="PROSITE" id="PS50893"/>
    </source>
</evidence>
<feature type="compositionally biased region" description="Basic and acidic residues" evidence="5">
    <location>
        <begin position="652"/>
        <end position="676"/>
    </location>
</feature>
<evidence type="ECO:0000313" key="7">
    <source>
        <dbReference type="EMBL" id="GAA5086849.1"/>
    </source>
</evidence>
<dbReference type="SUPFAM" id="SSF52540">
    <property type="entry name" value="P-loop containing nucleoside triphosphate hydrolases"/>
    <property type="match status" value="1"/>
</dbReference>
<name>A0ABP9M181_9MICO</name>
<dbReference type="Pfam" id="PF00005">
    <property type="entry name" value="ABC_tran"/>
    <property type="match status" value="1"/>
</dbReference>
<dbReference type="PANTHER" id="PTHR43335:SF4">
    <property type="entry name" value="ABC TRANSPORTER, ATP-BINDING PROTEIN"/>
    <property type="match status" value="1"/>
</dbReference>
<protein>
    <recommendedName>
        <fullName evidence="6">ABC transporter domain-containing protein</fullName>
    </recommendedName>
</protein>
<evidence type="ECO:0000256" key="1">
    <source>
        <dbReference type="ARBA" id="ARBA00005417"/>
    </source>
</evidence>
<reference evidence="8" key="1">
    <citation type="journal article" date="2019" name="Int. J. Syst. Evol. Microbiol.">
        <title>The Global Catalogue of Microorganisms (GCM) 10K type strain sequencing project: providing services to taxonomists for standard genome sequencing and annotation.</title>
        <authorList>
            <consortium name="The Broad Institute Genomics Platform"/>
            <consortium name="The Broad Institute Genome Sequencing Center for Infectious Disease"/>
            <person name="Wu L."/>
            <person name="Ma J."/>
        </authorList>
    </citation>
    <scope>NUCLEOTIDE SEQUENCE [LARGE SCALE GENOMIC DNA]</scope>
    <source>
        <strain evidence="8">JCM 18959</strain>
    </source>
</reference>
<evidence type="ECO:0000313" key="8">
    <source>
        <dbReference type="Proteomes" id="UP001501407"/>
    </source>
</evidence>
<evidence type="ECO:0000256" key="2">
    <source>
        <dbReference type="ARBA" id="ARBA00022448"/>
    </source>
</evidence>
<feature type="domain" description="ABC transporter" evidence="6">
    <location>
        <begin position="7"/>
        <end position="232"/>
    </location>
</feature>
<comment type="similarity">
    <text evidence="1">Belongs to the ABC transporter superfamily.</text>
</comment>
<feature type="region of interest" description="Disordered" evidence="5">
    <location>
        <begin position="330"/>
        <end position="358"/>
    </location>
</feature>
<feature type="compositionally biased region" description="Basic and acidic residues" evidence="5">
    <location>
        <begin position="541"/>
        <end position="552"/>
    </location>
</feature>
<dbReference type="InterPro" id="IPR003439">
    <property type="entry name" value="ABC_transporter-like_ATP-bd"/>
</dbReference>
<evidence type="ECO:0000256" key="3">
    <source>
        <dbReference type="ARBA" id="ARBA00022741"/>
    </source>
</evidence>
<feature type="region of interest" description="Disordered" evidence="5">
    <location>
        <begin position="384"/>
        <end position="466"/>
    </location>
</feature>
<dbReference type="PROSITE" id="PS50893">
    <property type="entry name" value="ABC_TRANSPORTER_2"/>
    <property type="match status" value="1"/>
</dbReference>
<keyword evidence="3" id="KW-0547">Nucleotide-binding</keyword>
<feature type="compositionally biased region" description="Low complexity" evidence="5">
    <location>
        <begin position="433"/>
        <end position="448"/>
    </location>
</feature>
<feature type="compositionally biased region" description="Acidic residues" evidence="5">
    <location>
        <begin position="492"/>
        <end position="502"/>
    </location>
</feature>
<feature type="compositionally biased region" description="Low complexity" evidence="5">
    <location>
        <begin position="557"/>
        <end position="566"/>
    </location>
</feature>
<feature type="compositionally biased region" description="Low complexity" evidence="5">
    <location>
        <begin position="503"/>
        <end position="515"/>
    </location>
</feature>
<dbReference type="InterPro" id="IPR027417">
    <property type="entry name" value="P-loop_NTPase"/>
</dbReference>
<sequence>MPHGHSLEFSGVTKRFGAVTAVAGFTARVEPGQVTGFLGPNGAGKTTTLRILLGLVRATDGHATIDGRRYAELDHPLQTVGAVLEASSFHPGRTAAAHLTIYAQAASIARSRVDEVLDLVGLTDAANRKVGGFSLGMRQRLGLAYALLGDPGVLVLDEPANGLDPEGIRWMRGFLRQLAGEGRTVLVSSHLLAEVQQTVDALLIISRGRLVFQGSIDELTDPDEHATVVDAPDRAALVGALRAAGVPFEVLRSGLTVRGLEPAAVGAAAAAGGVALSSLHRRGPALEEVFLDLVNGSRVHASATGAVGSLSPVEGADAAPAGVAAAGAAAAVASEESPGDPGSRADARSEADEADESALSAAALDAEATGAPGAAAALAAAAGAAWAAEPQEERDEHERHEEPFAASGVPAETLEARDVSSEEPSAGLGLSSVETARPAETPEPAAVPSGEAQEGLGAIESPESASAPSWYAVAGTGVIDIVHAAGRPSEPEPADTEGDDEPAASPADDPWAPEDANPDVDALGEIDDELSEPEPADADDDRPWEHYVKTESDVEADAFFAAFDADGNPRVAPEPGAASEPQTDPGNDPEPESESEPSPAPDPGNDPEPESEPEPSPVPDAGPEPDTDPQPDAPGPDAMAEDAASVPSPENDAARAADENAADDHHEAVDQEGSDR</sequence>
<dbReference type="InterPro" id="IPR003593">
    <property type="entry name" value="AAA+_ATPase"/>
</dbReference>
<feature type="compositionally biased region" description="Acidic residues" evidence="5">
    <location>
        <begin position="516"/>
        <end position="540"/>
    </location>
</feature>
<dbReference type="Proteomes" id="UP001501407">
    <property type="component" value="Unassembled WGS sequence"/>
</dbReference>
<dbReference type="EMBL" id="BAABKZ010000001">
    <property type="protein sequence ID" value="GAA5086849.1"/>
    <property type="molecule type" value="Genomic_DNA"/>
</dbReference>
<dbReference type="Gene3D" id="3.40.50.300">
    <property type="entry name" value="P-loop containing nucleotide triphosphate hydrolases"/>
    <property type="match status" value="1"/>
</dbReference>
<evidence type="ECO:0000256" key="5">
    <source>
        <dbReference type="SAM" id="MobiDB-lite"/>
    </source>
</evidence>
<keyword evidence="2" id="KW-0813">Transport</keyword>
<dbReference type="SMART" id="SM00382">
    <property type="entry name" value="AAA"/>
    <property type="match status" value="1"/>
</dbReference>
<evidence type="ECO:0000256" key="4">
    <source>
        <dbReference type="ARBA" id="ARBA00022840"/>
    </source>
</evidence>
<keyword evidence="8" id="KW-1185">Reference proteome</keyword>
<comment type="caution">
    <text evidence="7">The sequence shown here is derived from an EMBL/GenBank/DDBJ whole genome shotgun (WGS) entry which is preliminary data.</text>
</comment>
<dbReference type="PANTHER" id="PTHR43335">
    <property type="entry name" value="ABC TRANSPORTER, ATP-BINDING PROTEIN"/>
    <property type="match status" value="1"/>
</dbReference>
<organism evidence="7 8">
    <name type="scientific">Microbacterium yannicii</name>
    <dbReference type="NCBI Taxonomy" id="671622"/>
    <lineage>
        <taxon>Bacteria</taxon>
        <taxon>Bacillati</taxon>
        <taxon>Actinomycetota</taxon>
        <taxon>Actinomycetes</taxon>
        <taxon>Micrococcales</taxon>
        <taxon>Microbacteriaceae</taxon>
        <taxon>Microbacterium</taxon>
    </lineage>
</organism>
<accession>A0ABP9M181</accession>
<proteinExistence type="inferred from homology"/>
<dbReference type="RefSeq" id="WP_194412579.1">
    <property type="nucleotide sequence ID" value="NZ_BAABKZ010000001.1"/>
</dbReference>
<feature type="compositionally biased region" description="Basic and acidic residues" evidence="5">
    <location>
        <begin position="394"/>
        <end position="403"/>
    </location>
</feature>